<proteinExistence type="predicted"/>
<dbReference type="PROSITE" id="PS50995">
    <property type="entry name" value="HTH_MARR_2"/>
    <property type="match status" value="1"/>
</dbReference>
<reference evidence="3" key="1">
    <citation type="submission" date="2021-01" db="EMBL/GenBank/DDBJ databases">
        <title>Whole genome shotgun sequence of Sphaerimonospora thailandensis NBRC 107569.</title>
        <authorList>
            <person name="Komaki H."/>
            <person name="Tamura T."/>
        </authorList>
    </citation>
    <scope>NUCLEOTIDE SEQUENCE</scope>
    <source>
        <strain evidence="3">NBRC 107569</strain>
    </source>
</reference>
<name>A0A8J3R9Q0_9ACTN</name>
<dbReference type="GO" id="GO:0006950">
    <property type="term" value="P:response to stress"/>
    <property type="evidence" value="ECO:0007669"/>
    <property type="project" value="TreeGrafter"/>
</dbReference>
<dbReference type="Proteomes" id="UP000610966">
    <property type="component" value="Unassembled WGS sequence"/>
</dbReference>
<dbReference type="SUPFAM" id="SSF46785">
    <property type="entry name" value="Winged helix' DNA-binding domain"/>
    <property type="match status" value="1"/>
</dbReference>
<dbReference type="Pfam" id="PF12802">
    <property type="entry name" value="MarR_2"/>
    <property type="match status" value="1"/>
</dbReference>
<dbReference type="InterPro" id="IPR036388">
    <property type="entry name" value="WH-like_DNA-bd_sf"/>
</dbReference>
<dbReference type="PANTHER" id="PTHR33164">
    <property type="entry name" value="TRANSCRIPTIONAL REGULATOR, MARR FAMILY"/>
    <property type="match status" value="1"/>
</dbReference>
<sequence>MEETPARLTAKPSWLLTQLAVHAHRLSSDGFGEMGARGYHFRILAALDEFGAASQAELGRRCNMDRSDVVAAINELAEQGFVERTPDPDDRRRNMVTLTEAGDRQLRRIDQALDQVQDDLLGPLPAEDRQTLTRLLARLLTHHQRGEHRQPTTRAGRASSLPRSTRSTGGTASGRRMQQ</sequence>
<evidence type="ECO:0000313" key="4">
    <source>
        <dbReference type="Proteomes" id="UP000610966"/>
    </source>
</evidence>
<dbReference type="InterPro" id="IPR039422">
    <property type="entry name" value="MarR/SlyA-like"/>
</dbReference>
<evidence type="ECO:0000313" key="3">
    <source>
        <dbReference type="EMBL" id="GIH68608.1"/>
    </source>
</evidence>
<feature type="compositionally biased region" description="Polar residues" evidence="1">
    <location>
        <begin position="161"/>
        <end position="179"/>
    </location>
</feature>
<organism evidence="3 4">
    <name type="scientific">Sphaerimonospora thailandensis</name>
    <dbReference type="NCBI Taxonomy" id="795644"/>
    <lineage>
        <taxon>Bacteria</taxon>
        <taxon>Bacillati</taxon>
        <taxon>Actinomycetota</taxon>
        <taxon>Actinomycetes</taxon>
        <taxon>Streptosporangiales</taxon>
        <taxon>Streptosporangiaceae</taxon>
        <taxon>Sphaerimonospora</taxon>
    </lineage>
</organism>
<dbReference type="SMART" id="SM00347">
    <property type="entry name" value="HTH_MARR"/>
    <property type="match status" value="1"/>
</dbReference>
<dbReference type="PANTHER" id="PTHR33164:SF95">
    <property type="entry name" value="TRANSCRIPTIONAL REGULATOR"/>
    <property type="match status" value="1"/>
</dbReference>
<gene>
    <name evidence="3" type="ORF">Mth01_08610</name>
</gene>
<dbReference type="EMBL" id="BOOG01000008">
    <property type="protein sequence ID" value="GIH68608.1"/>
    <property type="molecule type" value="Genomic_DNA"/>
</dbReference>
<dbReference type="GO" id="GO:0003700">
    <property type="term" value="F:DNA-binding transcription factor activity"/>
    <property type="evidence" value="ECO:0007669"/>
    <property type="project" value="InterPro"/>
</dbReference>
<dbReference type="AlphaFoldDB" id="A0A8J3R9Q0"/>
<dbReference type="RefSeq" id="WP_204011481.1">
    <property type="nucleotide sequence ID" value="NZ_BOOG01000008.1"/>
</dbReference>
<evidence type="ECO:0000259" key="2">
    <source>
        <dbReference type="PROSITE" id="PS50995"/>
    </source>
</evidence>
<dbReference type="InterPro" id="IPR000835">
    <property type="entry name" value="HTH_MarR-typ"/>
</dbReference>
<keyword evidence="4" id="KW-1185">Reference proteome</keyword>
<dbReference type="InterPro" id="IPR036390">
    <property type="entry name" value="WH_DNA-bd_sf"/>
</dbReference>
<evidence type="ECO:0000256" key="1">
    <source>
        <dbReference type="SAM" id="MobiDB-lite"/>
    </source>
</evidence>
<feature type="domain" description="HTH marR-type" evidence="2">
    <location>
        <begin position="1"/>
        <end position="141"/>
    </location>
</feature>
<dbReference type="PRINTS" id="PR00598">
    <property type="entry name" value="HTHMARR"/>
</dbReference>
<protein>
    <recommendedName>
        <fullName evidence="2">HTH marR-type domain-containing protein</fullName>
    </recommendedName>
</protein>
<comment type="caution">
    <text evidence="3">The sequence shown here is derived from an EMBL/GenBank/DDBJ whole genome shotgun (WGS) entry which is preliminary data.</text>
</comment>
<dbReference type="Gene3D" id="1.10.10.10">
    <property type="entry name" value="Winged helix-like DNA-binding domain superfamily/Winged helix DNA-binding domain"/>
    <property type="match status" value="1"/>
</dbReference>
<accession>A0A8J3R9Q0</accession>
<feature type="region of interest" description="Disordered" evidence="1">
    <location>
        <begin position="142"/>
        <end position="179"/>
    </location>
</feature>